<dbReference type="AlphaFoldDB" id="A0A5N5HZU8"/>
<comment type="caution">
    <text evidence="1">The sequence shown here is derived from an EMBL/GenBank/DDBJ whole genome shotgun (WGS) entry which is preliminary data.</text>
</comment>
<protein>
    <submittedName>
        <fullName evidence="1">Uncharacterized protein</fullName>
    </submittedName>
</protein>
<dbReference type="EMBL" id="SMOL01000148">
    <property type="protein sequence ID" value="KAB2628914.1"/>
    <property type="molecule type" value="Genomic_DNA"/>
</dbReference>
<name>A0A5N5HZU8_9ROSA</name>
<accession>A0A5N5HZU8</accession>
<proteinExistence type="predicted"/>
<sequence>MYVTMDVTLSESEYFYTPVFSPSNPKGESVICDLDAAFGWLDVQDVRPSGGDDNTPLIVAEEICMESPCDAGVVQPTATEAELASPQASAEASNHEIYAEASPLSLARSCHRLIRLL</sequence>
<organism evidence="1 2">
    <name type="scientific">Pyrus ussuriensis x Pyrus communis</name>
    <dbReference type="NCBI Taxonomy" id="2448454"/>
    <lineage>
        <taxon>Eukaryota</taxon>
        <taxon>Viridiplantae</taxon>
        <taxon>Streptophyta</taxon>
        <taxon>Embryophyta</taxon>
        <taxon>Tracheophyta</taxon>
        <taxon>Spermatophyta</taxon>
        <taxon>Magnoliopsida</taxon>
        <taxon>eudicotyledons</taxon>
        <taxon>Gunneridae</taxon>
        <taxon>Pentapetalae</taxon>
        <taxon>rosids</taxon>
        <taxon>fabids</taxon>
        <taxon>Rosales</taxon>
        <taxon>Rosaceae</taxon>
        <taxon>Amygdaloideae</taxon>
        <taxon>Maleae</taxon>
        <taxon>Pyrus</taxon>
    </lineage>
</organism>
<keyword evidence="2" id="KW-1185">Reference proteome</keyword>
<evidence type="ECO:0000313" key="1">
    <source>
        <dbReference type="EMBL" id="KAB2628914.1"/>
    </source>
</evidence>
<reference evidence="1 2" key="1">
    <citation type="submission" date="2019-09" db="EMBL/GenBank/DDBJ databases">
        <authorList>
            <person name="Ou C."/>
        </authorList>
    </citation>
    <scope>NUCLEOTIDE SEQUENCE [LARGE SCALE GENOMIC DNA]</scope>
    <source>
        <strain evidence="1">S2</strain>
        <tissue evidence="1">Leaf</tissue>
    </source>
</reference>
<reference evidence="2" key="2">
    <citation type="submission" date="2019-10" db="EMBL/GenBank/DDBJ databases">
        <title>A de novo genome assembly of a pear dwarfing rootstock.</title>
        <authorList>
            <person name="Wang F."/>
            <person name="Wang J."/>
            <person name="Li S."/>
            <person name="Zhang Y."/>
            <person name="Fang M."/>
            <person name="Ma L."/>
            <person name="Zhao Y."/>
            <person name="Jiang S."/>
        </authorList>
    </citation>
    <scope>NUCLEOTIDE SEQUENCE [LARGE SCALE GENOMIC DNA]</scope>
</reference>
<reference evidence="1 2" key="3">
    <citation type="submission" date="2019-11" db="EMBL/GenBank/DDBJ databases">
        <title>A de novo genome assembly of a pear dwarfing rootstock.</title>
        <authorList>
            <person name="Wang F."/>
            <person name="Wang J."/>
            <person name="Li S."/>
            <person name="Zhang Y."/>
            <person name="Fang M."/>
            <person name="Ma L."/>
            <person name="Zhao Y."/>
            <person name="Jiang S."/>
        </authorList>
    </citation>
    <scope>NUCLEOTIDE SEQUENCE [LARGE SCALE GENOMIC DNA]</scope>
    <source>
        <strain evidence="1">S2</strain>
        <tissue evidence="1">Leaf</tissue>
    </source>
</reference>
<evidence type="ECO:0000313" key="2">
    <source>
        <dbReference type="Proteomes" id="UP000327157"/>
    </source>
</evidence>
<gene>
    <name evidence="1" type="ORF">D8674_033709</name>
</gene>
<dbReference type="Proteomes" id="UP000327157">
    <property type="component" value="Chromosome 8"/>
</dbReference>